<evidence type="ECO:0000313" key="2">
    <source>
        <dbReference type="EMBL" id="EFH39020.1"/>
    </source>
</evidence>
<sequence length="109" mass="11635">MVIVKTKGSHGIFYGGLLVAFATSGRFSAGALTLASVLLYPKALGGGSVFSGWIPFNIWSYGSNNGCRALGIKRQHCTQGNNILVPIKIRITSAHLWSSFSIMKTGFLV</sequence>
<proteinExistence type="predicted"/>
<dbReference type="STRING" id="81972.D7MWQ8"/>
<evidence type="ECO:0000256" key="1">
    <source>
        <dbReference type="SAM" id="Phobius"/>
    </source>
</evidence>
<reference evidence="3" key="1">
    <citation type="journal article" date="2011" name="Nat. Genet.">
        <title>The Arabidopsis lyrata genome sequence and the basis of rapid genome size change.</title>
        <authorList>
            <person name="Hu T.T."/>
            <person name="Pattyn P."/>
            <person name="Bakker E.G."/>
            <person name="Cao J."/>
            <person name="Cheng J.-F."/>
            <person name="Clark R.M."/>
            <person name="Fahlgren N."/>
            <person name="Fawcett J.A."/>
            <person name="Grimwood J."/>
            <person name="Gundlach H."/>
            <person name="Haberer G."/>
            <person name="Hollister J.D."/>
            <person name="Ossowski S."/>
            <person name="Ottilar R.P."/>
            <person name="Salamov A.A."/>
            <person name="Schneeberger K."/>
            <person name="Spannagl M."/>
            <person name="Wang X."/>
            <person name="Yang L."/>
            <person name="Nasrallah M.E."/>
            <person name="Bergelson J."/>
            <person name="Carrington J.C."/>
            <person name="Gaut B.S."/>
            <person name="Schmutz J."/>
            <person name="Mayer K.F.X."/>
            <person name="Van de Peer Y."/>
            <person name="Grigoriev I.V."/>
            <person name="Nordborg M."/>
            <person name="Weigel D."/>
            <person name="Guo Y.-L."/>
        </authorList>
    </citation>
    <scope>NUCLEOTIDE SEQUENCE [LARGE SCALE GENOMIC DNA]</scope>
    <source>
        <strain evidence="3">cv. MN47</strain>
    </source>
</reference>
<keyword evidence="1" id="KW-0472">Membrane</keyword>
<keyword evidence="1" id="KW-0812">Transmembrane</keyword>
<dbReference type="Proteomes" id="UP000008694">
    <property type="component" value="Unassembled WGS sequence"/>
</dbReference>
<organism evidence="3">
    <name type="scientific">Arabidopsis lyrata subsp. lyrata</name>
    <name type="common">Lyre-leaved rock-cress</name>
    <dbReference type="NCBI Taxonomy" id="81972"/>
    <lineage>
        <taxon>Eukaryota</taxon>
        <taxon>Viridiplantae</taxon>
        <taxon>Streptophyta</taxon>
        <taxon>Embryophyta</taxon>
        <taxon>Tracheophyta</taxon>
        <taxon>Spermatophyta</taxon>
        <taxon>Magnoliopsida</taxon>
        <taxon>eudicotyledons</taxon>
        <taxon>Gunneridae</taxon>
        <taxon>Pentapetalae</taxon>
        <taxon>rosids</taxon>
        <taxon>malvids</taxon>
        <taxon>Brassicales</taxon>
        <taxon>Brassicaceae</taxon>
        <taxon>Camelineae</taxon>
        <taxon>Arabidopsis</taxon>
    </lineage>
</organism>
<dbReference type="Gramene" id="scaffold_17700001.1">
    <property type="protein sequence ID" value="scaffold_17700001.1"/>
    <property type="gene ID" value="scaffold_17700001.1"/>
</dbReference>
<dbReference type="AlphaFoldDB" id="D7MWQ8"/>
<accession>D7MWQ8</accession>
<keyword evidence="3" id="KW-1185">Reference proteome</keyword>
<gene>
    <name evidence="2" type="ORF">ARALYDRAFT_920289</name>
</gene>
<dbReference type="HOGENOM" id="CLU_2187547_0_0_1"/>
<keyword evidence="1" id="KW-1133">Transmembrane helix</keyword>
<feature type="transmembrane region" description="Helical" evidence="1">
    <location>
        <begin position="12"/>
        <end position="40"/>
    </location>
</feature>
<name>D7MWQ8_ARALL</name>
<dbReference type="EMBL" id="GL348840">
    <property type="protein sequence ID" value="EFH39020.1"/>
    <property type="molecule type" value="Genomic_DNA"/>
</dbReference>
<evidence type="ECO:0000313" key="3">
    <source>
        <dbReference type="Proteomes" id="UP000008694"/>
    </source>
</evidence>
<protein>
    <submittedName>
        <fullName evidence="2">Predicted protein</fullName>
    </submittedName>
</protein>